<protein>
    <submittedName>
        <fullName evidence="1">Uncharacterized protein</fullName>
    </submittedName>
</protein>
<dbReference type="EMBL" id="JACCBU010000001">
    <property type="protein sequence ID" value="NYE74986.1"/>
    <property type="molecule type" value="Genomic_DNA"/>
</dbReference>
<accession>A0A7Y9LGB4</accession>
<dbReference type="RefSeq" id="WP_179757566.1">
    <property type="nucleotide sequence ID" value="NZ_JACCBU010000001.1"/>
</dbReference>
<dbReference type="Proteomes" id="UP000569914">
    <property type="component" value="Unassembled WGS sequence"/>
</dbReference>
<evidence type="ECO:0000313" key="2">
    <source>
        <dbReference type="Proteomes" id="UP000569914"/>
    </source>
</evidence>
<gene>
    <name evidence="1" type="ORF">BKA15_006315</name>
</gene>
<comment type="caution">
    <text evidence="1">The sequence shown here is derived from an EMBL/GenBank/DDBJ whole genome shotgun (WGS) entry which is preliminary data.</text>
</comment>
<organism evidence="1 2">
    <name type="scientific">Microlunatus parietis</name>
    <dbReference type="NCBI Taxonomy" id="682979"/>
    <lineage>
        <taxon>Bacteria</taxon>
        <taxon>Bacillati</taxon>
        <taxon>Actinomycetota</taxon>
        <taxon>Actinomycetes</taxon>
        <taxon>Propionibacteriales</taxon>
        <taxon>Propionibacteriaceae</taxon>
        <taxon>Microlunatus</taxon>
    </lineage>
</organism>
<evidence type="ECO:0000313" key="1">
    <source>
        <dbReference type="EMBL" id="NYE74986.1"/>
    </source>
</evidence>
<sequence length="415" mass="44762">MSKPRVALVITTWFPNSHADVIARHLFRGPRDVVRGSEAEEKNVVGWSRLITGYELDGPHREPRVEVVSAYLEQQGVTRPEPRPDVGTDFLAEHGVPIFPTVAEAITLGGTGVAVDGVVLIGEHGDYEDNEFGQKLYPRRRLFDAAVAAMITGGRTIPIFVDKHLSYAFTDARSMYDDARRLGIPLLAGSSVPLAYREPTGADWRFGAPLTDCLVIGYGGAEVYGFHALEAGQALLERRAGGETGVVAVQAWTGPEVGRLATDPAGPLPPELITAAAGAGGFDDAQNLIEQATDVYLVEHADGDRLTVLMTDAVTDFLVAARGPDDALAYRIALLGEQPYFFPHFARLVFQIEQLMIDRRAPYPVERTLLTGGVIDGLMRSRAGAGRLKTPDLAIAYRGPEKIEGSAVAVPLPKS</sequence>
<reference evidence="1 2" key="1">
    <citation type="submission" date="2020-07" db="EMBL/GenBank/DDBJ databases">
        <title>Sequencing the genomes of 1000 actinobacteria strains.</title>
        <authorList>
            <person name="Klenk H.-P."/>
        </authorList>
    </citation>
    <scope>NUCLEOTIDE SEQUENCE [LARGE SCALE GENOMIC DNA]</scope>
    <source>
        <strain evidence="1 2">DSM 22083</strain>
    </source>
</reference>
<name>A0A7Y9LGB4_9ACTN</name>
<proteinExistence type="predicted"/>
<keyword evidence="2" id="KW-1185">Reference proteome</keyword>
<dbReference type="AlphaFoldDB" id="A0A7Y9LGB4"/>